<proteinExistence type="predicted"/>
<feature type="region of interest" description="Disordered" evidence="1">
    <location>
        <begin position="187"/>
        <end position="306"/>
    </location>
</feature>
<dbReference type="Proteomes" id="UP001055159">
    <property type="component" value="Chromosome"/>
</dbReference>
<name>A0ABY3UIH2_9MYCO</name>
<organism evidence="2 3">
    <name type="scientific">Mycolicibacterium rufum</name>
    <dbReference type="NCBI Taxonomy" id="318424"/>
    <lineage>
        <taxon>Bacteria</taxon>
        <taxon>Bacillati</taxon>
        <taxon>Actinomycetota</taxon>
        <taxon>Actinomycetes</taxon>
        <taxon>Mycobacteriales</taxon>
        <taxon>Mycobacteriaceae</taxon>
        <taxon>Mycolicibacterium</taxon>
    </lineage>
</organism>
<feature type="compositionally biased region" description="Low complexity" evidence="1">
    <location>
        <begin position="247"/>
        <end position="259"/>
    </location>
</feature>
<dbReference type="RefSeq" id="WP_043404092.1">
    <property type="nucleotide sequence ID" value="NZ_CP092427.2"/>
</dbReference>
<feature type="compositionally biased region" description="Low complexity" evidence="1">
    <location>
        <begin position="194"/>
        <end position="222"/>
    </location>
</feature>
<gene>
    <name evidence="2" type="ORF">MJO55_01275</name>
</gene>
<evidence type="ECO:0000256" key="1">
    <source>
        <dbReference type="SAM" id="MobiDB-lite"/>
    </source>
</evidence>
<keyword evidence="3" id="KW-1185">Reference proteome</keyword>
<accession>A0ABY3UIH2</accession>
<protein>
    <submittedName>
        <fullName evidence="2">Uncharacterized protein</fullName>
    </submittedName>
</protein>
<evidence type="ECO:0000313" key="2">
    <source>
        <dbReference type="EMBL" id="ULP37117.1"/>
    </source>
</evidence>
<sequence>MTTGVALAGAGAIALSSVTAPPTVTPPPVVHEAVHLLAAPSPVALYSEVTRHALENAAEVVSAYLSYPVRSAVGAVVAGTVALPITAVIAASAVVNGIGAAVVAAGDVLAALVSLDLADLVHAVLDIPARLADGVLNGGYSAGVLDAGLLTADAPLGERLPGLFIWPAYLGLLLPVRSAAAPAGATESVADTTAPEPAAKPAAEAPQASAPEPEVPQESSPEPTDDAPADSTDASAADLDTTDATEDSTTSPTSSTSSPRDAEQEPATDDAKPPSDTAEASGTGPDQEPAHESRGATAADGDDAAA</sequence>
<evidence type="ECO:0000313" key="3">
    <source>
        <dbReference type="Proteomes" id="UP001055159"/>
    </source>
</evidence>
<reference evidence="2" key="1">
    <citation type="submission" date="2022-08" db="EMBL/GenBank/DDBJ databases">
        <title>Whole genome sequencing of non-tuberculosis mycobacteria type-strains.</title>
        <authorList>
            <person name="Igarashi Y."/>
            <person name="Osugi A."/>
            <person name="Mitarai S."/>
        </authorList>
    </citation>
    <scope>NUCLEOTIDE SEQUENCE</scope>
    <source>
        <strain evidence="2">JCM 16372</strain>
    </source>
</reference>
<dbReference type="EMBL" id="CP092427">
    <property type="protein sequence ID" value="ULP37117.1"/>
    <property type="molecule type" value="Genomic_DNA"/>
</dbReference>
<feature type="compositionally biased region" description="Low complexity" evidence="1">
    <location>
        <begin position="229"/>
        <end position="239"/>
    </location>
</feature>